<dbReference type="Pfam" id="PF13076">
    <property type="entry name" value="Fur_reg_FbpA"/>
    <property type="match status" value="1"/>
</dbReference>
<organism evidence="1 2">
    <name type="scientific">Virgibacillus byunsanensis</name>
    <dbReference type="NCBI Taxonomy" id="570945"/>
    <lineage>
        <taxon>Bacteria</taxon>
        <taxon>Bacillati</taxon>
        <taxon>Bacillota</taxon>
        <taxon>Bacilli</taxon>
        <taxon>Bacillales</taxon>
        <taxon>Bacillaceae</taxon>
        <taxon>Virgibacillus</taxon>
    </lineage>
</organism>
<evidence type="ECO:0000313" key="2">
    <source>
        <dbReference type="Proteomes" id="UP001597040"/>
    </source>
</evidence>
<reference evidence="2" key="1">
    <citation type="journal article" date="2019" name="Int. J. Syst. Evol. Microbiol.">
        <title>The Global Catalogue of Microorganisms (GCM) 10K type strain sequencing project: providing services to taxonomists for standard genome sequencing and annotation.</title>
        <authorList>
            <consortium name="The Broad Institute Genomics Platform"/>
            <consortium name="The Broad Institute Genome Sequencing Center for Infectious Disease"/>
            <person name="Wu L."/>
            <person name="Ma J."/>
        </authorList>
    </citation>
    <scope>NUCLEOTIDE SEQUENCE [LARGE SCALE GENOMIC DNA]</scope>
    <source>
        <strain evidence="2">CCUG 56754</strain>
    </source>
</reference>
<protein>
    <submittedName>
        <fullName evidence="1">Fur-regulated basic protein FbpA</fullName>
    </submittedName>
</protein>
<dbReference type="InterPro" id="IPR025072">
    <property type="entry name" value="Fur_reg_FbpA"/>
</dbReference>
<name>A0ABW3LM81_9BACI</name>
<accession>A0ABW3LM81</accession>
<sequence>MRKNYLREAVEELKNFYIQELQEAGLLIVSDEDLSSLTLSELENMYKFYNLHN</sequence>
<dbReference type="RefSeq" id="WP_390363109.1">
    <property type="nucleotide sequence ID" value="NZ_JBHTKJ010000035.1"/>
</dbReference>
<comment type="caution">
    <text evidence="1">The sequence shown here is derived from an EMBL/GenBank/DDBJ whole genome shotgun (WGS) entry which is preliminary data.</text>
</comment>
<keyword evidence="2" id="KW-1185">Reference proteome</keyword>
<proteinExistence type="predicted"/>
<evidence type="ECO:0000313" key="1">
    <source>
        <dbReference type="EMBL" id="MFD1039452.1"/>
    </source>
</evidence>
<gene>
    <name evidence="1" type="ORF">ACFQ3N_13765</name>
</gene>
<dbReference type="Proteomes" id="UP001597040">
    <property type="component" value="Unassembled WGS sequence"/>
</dbReference>
<dbReference type="EMBL" id="JBHTKJ010000035">
    <property type="protein sequence ID" value="MFD1039452.1"/>
    <property type="molecule type" value="Genomic_DNA"/>
</dbReference>